<feature type="domain" description="Histidine kinase/HSP90-like ATPase" evidence="1">
    <location>
        <begin position="119"/>
        <end position="180"/>
    </location>
</feature>
<evidence type="ECO:0000259" key="1">
    <source>
        <dbReference type="Pfam" id="PF13581"/>
    </source>
</evidence>
<dbReference type="SUPFAM" id="SSF55874">
    <property type="entry name" value="ATPase domain of HSP90 chaperone/DNA topoisomerase II/histidine kinase"/>
    <property type="match status" value="1"/>
</dbReference>
<evidence type="ECO:0000313" key="2">
    <source>
        <dbReference type="EMBL" id="CAB4559133.1"/>
    </source>
</evidence>
<gene>
    <name evidence="2" type="ORF">UFOPK1581_00674</name>
</gene>
<dbReference type="Pfam" id="PF13581">
    <property type="entry name" value="HATPase_c_2"/>
    <property type="match status" value="1"/>
</dbReference>
<dbReference type="InterPro" id="IPR003594">
    <property type="entry name" value="HATPase_dom"/>
</dbReference>
<accession>A0A6J6D9Z5</accession>
<proteinExistence type="predicted"/>
<dbReference type="Gene3D" id="3.30.565.10">
    <property type="entry name" value="Histidine kinase-like ATPase, C-terminal domain"/>
    <property type="match status" value="1"/>
</dbReference>
<reference evidence="2" key="1">
    <citation type="submission" date="2020-05" db="EMBL/GenBank/DDBJ databases">
        <authorList>
            <person name="Chiriac C."/>
            <person name="Salcher M."/>
            <person name="Ghai R."/>
            <person name="Kavagutti S V."/>
        </authorList>
    </citation>
    <scope>NUCLEOTIDE SEQUENCE</scope>
</reference>
<protein>
    <submittedName>
        <fullName evidence="2">Unannotated protein</fullName>
    </submittedName>
</protein>
<dbReference type="InterPro" id="IPR036890">
    <property type="entry name" value="HATPase_C_sf"/>
</dbReference>
<dbReference type="EMBL" id="CAEZTB010000112">
    <property type="protein sequence ID" value="CAB4559133.1"/>
    <property type="molecule type" value="Genomic_DNA"/>
</dbReference>
<dbReference type="AlphaFoldDB" id="A0A6J6D9Z5"/>
<name>A0A6J6D9Z5_9ZZZZ</name>
<organism evidence="2">
    <name type="scientific">freshwater metagenome</name>
    <dbReference type="NCBI Taxonomy" id="449393"/>
    <lineage>
        <taxon>unclassified sequences</taxon>
        <taxon>metagenomes</taxon>
        <taxon>ecological metagenomes</taxon>
    </lineage>
</organism>
<sequence>MVSEVLSSRAEIRKELIQHLGQEQLDSDVRGALGRIRNRELAQYIHGNIQNKLLSFALKFDQDNLSTDDVSKLLEEVDNLFSKAISEYQSVNTADLDEQLSHLVQRWAGFVNIDQRNSLSKSDLSEGQIKSVLQVVSEGISNAVRHGFAKNLKINIQRSDSDNRQIEVTVEDDGLGPRSGKPGLGTELFNATSGVNWSLTSGKYGGSVLLAHLTVRS</sequence>